<keyword evidence="8" id="KW-1185">Reference proteome</keyword>
<evidence type="ECO:0000256" key="5">
    <source>
        <dbReference type="ARBA" id="ARBA00023242"/>
    </source>
</evidence>
<dbReference type="SUPFAM" id="SSF53098">
    <property type="entry name" value="Ribonuclease H-like"/>
    <property type="match status" value="1"/>
</dbReference>
<dbReference type="InterPro" id="IPR052035">
    <property type="entry name" value="ZnF_BED_domain_contain"/>
</dbReference>
<dbReference type="GO" id="GO:0005634">
    <property type="term" value="C:nucleus"/>
    <property type="evidence" value="ECO:0007669"/>
    <property type="project" value="UniProtKB-SubCell"/>
</dbReference>
<keyword evidence="2" id="KW-0479">Metal-binding</keyword>
<dbReference type="PANTHER" id="PTHR46481">
    <property type="entry name" value="ZINC FINGER BED DOMAIN-CONTAINING PROTEIN 4"/>
    <property type="match status" value="1"/>
</dbReference>
<comment type="caution">
    <text evidence="7">The sequence shown here is derived from an EMBL/GenBank/DDBJ whole genome shotgun (WGS) entry which is preliminary data.</text>
</comment>
<dbReference type="InterPro" id="IPR012337">
    <property type="entry name" value="RNaseH-like_sf"/>
</dbReference>
<evidence type="ECO:0000256" key="6">
    <source>
        <dbReference type="SAM" id="MobiDB-lite"/>
    </source>
</evidence>
<evidence type="ECO:0000313" key="7">
    <source>
        <dbReference type="EMBL" id="RHZ60178.1"/>
    </source>
</evidence>
<dbReference type="OrthoDB" id="2330298at2759"/>
<dbReference type="Proteomes" id="UP000266861">
    <property type="component" value="Unassembled WGS sequence"/>
</dbReference>
<name>A0A397HDR1_9GLOM</name>
<dbReference type="STRING" id="1348612.A0A397HDR1"/>
<dbReference type="AlphaFoldDB" id="A0A397HDR1"/>
<feature type="region of interest" description="Disordered" evidence="6">
    <location>
        <begin position="362"/>
        <end position="392"/>
    </location>
</feature>
<protein>
    <recommendedName>
        <fullName evidence="9">HAT C-terminal dimerisation domain-containing protein</fullName>
    </recommendedName>
</protein>
<evidence type="ECO:0008006" key="9">
    <source>
        <dbReference type="Google" id="ProtNLM"/>
    </source>
</evidence>
<keyword evidence="3" id="KW-0863">Zinc-finger</keyword>
<dbReference type="PANTHER" id="PTHR46481:SF10">
    <property type="entry name" value="ZINC FINGER BED DOMAIN-CONTAINING PROTEIN 39"/>
    <property type="match status" value="1"/>
</dbReference>
<evidence type="ECO:0000256" key="1">
    <source>
        <dbReference type="ARBA" id="ARBA00004123"/>
    </source>
</evidence>
<evidence type="ECO:0000313" key="8">
    <source>
        <dbReference type="Proteomes" id="UP000266861"/>
    </source>
</evidence>
<evidence type="ECO:0000256" key="4">
    <source>
        <dbReference type="ARBA" id="ARBA00022833"/>
    </source>
</evidence>
<comment type="subcellular location">
    <subcellularLocation>
        <location evidence="1">Nucleus</location>
    </subcellularLocation>
</comment>
<sequence length="476" mass="56347">MRSLTFLPCFAHQLNLCVGEIFKESVEFKNTIDKSIKLATYFRNSNNKFFIANLKELQYETYKKYIIPIVPAETRWNSIYMMCTSLLNIQKALQILAIKFEPPIVESRRKSGDSPKISRAIFEIINSEAFWRNLLSITKILDPYNKILNVLQRDKARLFQVVHSFGYLAQFWSKYEDIEFAAKIIARLENRWKSWEQPLLILSCLLHPEYKMECFNNNIFNINYSVFGRWIIYYYRAWSGKDSKCILREFDDFRLSKYPFDINSYNHFDGDVWRYWCYISVSTNELGFVACRIFGICINAASVERLWSCMGFLQTNRRNRLMSSRALEMSKLRADITYSHRLISTTSKPSFNNAIFEIAEDNENNDQDHEENNDENLVDENLVNNNKNLDDDENLIDEDCDEEFENENIDQLNIENDFGEYLQGWVEMLREEKNAIDDDNYDDENIMVDNIIHPAVDTNAKWELTTLFKNNLKLPF</sequence>
<reference evidence="7 8" key="1">
    <citation type="submission" date="2018-08" db="EMBL/GenBank/DDBJ databases">
        <title>Genome and evolution of the arbuscular mycorrhizal fungus Diversispora epigaea (formerly Glomus versiforme) and its bacterial endosymbionts.</title>
        <authorList>
            <person name="Sun X."/>
            <person name="Fei Z."/>
            <person name="Harrison M."/>
        </authorList>
    </citation>
    <scope>NUCLEOTIDE SEQUENCE [LARGE SCALE GENOMIC DNA]</scope>
    <source>
        <strain evidence="7 8">IT104</strain>
    </source>
</reference>
<gene>
    <name evidence="7" type="ORF">Glove_357g58</name>
</gene>
<evidence type="ECO:0000256" key="2">
    <source>
        <dbReference type="ARBA" id="ARBA00022723"/>
    </source>
</evidence>
<accession>A0A397HDR1</accession>
<dbReference type="EMBL" id="PQFF01000325">
    <property type="protein sequence ID" value="RHZ60178.1"/>
    <property type="molecule type" value="Genomic_DNA"/>
</dbReference>
<dbReference type="GO" id="GO:0008270">
    <property type="term" value="F:zinc ion binding"/>
    <property type="evidence" value="ECO:0007669"/>
    <property type="project" value="UniProtKB-KW"/>
</dbReference>
<feature type="compositionally biased region" description="Acidic residues" evidence="6">
    <location>
        <begin position="362"/>
        <end position="378"/>
    </location>
</feature>
<keyword evidence="5" id="KW-0539">Nucleus</keyword>
<evidence type="ECO:0000256" key="3">
    <source>
        <dbReference type="ARBA" id="ARBA00022771"/>
    </source>
</evidence>
<organism evidence="7 8">
    <name type="scientific">Diversispora epigaea</name>
    <dbReference type="NCBI Taxonomy" id="1348612"/>
    <lineage>
        <taxon>Eukaryota</taxon>
        <taxon>Fungi</taxon>
        <taxon>Fungi incertae sedis</taxon>
        <taxon>Mucoromycota</taxon>
        <taxon>Glomeromycotina</taxon>
        <taxon>Glomeromycetes</taxon>
        <taxon>Diversisporales</taxon>
        <taxon>Diversisporaceae</taxon>
        <taxon>Diversispora</taxon>
    </lineage>
</organism>
<proteinExistence type="predicted"/>
<keyword evidence="4" id="KW-0862">Zinc</keyword>